<proteinExistence type="inferred from homology"/>
<dbReference type="NCBIfam" id="TIGR04183">
    <property type="entry name" value="Por_Secre_tail"/>
    <property type="match status" value="1"/>
</dbReference>
<comment type="similarity">
    <text evidence="1 5">Belongs to the peptidase S8 family.</text>
</comment>
<comment type="caution">
    <text evidence="7">The sequence shown here is derived from an EMBL/GenBank/DDBJ whole genome shotgun (WGS) entry which is preliminary data.</text>
</comment>
<keyword evidence="2 5" id="KW-0645">Protease</keyword>
<evidence type="ECO:0000313" key="7">
    <source>
        <dbReference type="EMBL" id="NML65492.1"/>
    </source>
</evidence>
<reference evidence="7 8" key="1">
    <citation type="submission" date="2020-04" db="EMBL/GenBank/DDBJ databases">
        <title>Hymenobacter polaris sp. nov., isolated from Arctic soil.</title>
        <authorList>
            <person name="Dahal R.H."/>
        </authorList>
    </citation>
    <scope>NUCLEOTIDE SEQUENCE [LARGE SCALE GENOMIC DNA]</scope>
    <source>
        <strain evidence="7 8">RP-2-7</strain>
    </source>
</reference>
<dbReference type="PROSITE" id="PS51892">
    <property type="entry name" value="SUBTILASE"/>
    <property type="match status" value="1"/>
</dbReference>
<dbReference type="Gene3D" id="3.40.50.200">
    <property type="entry name" value="Peptidase S8/S53 domain"/>
    <property type="match status" value="1"/>
</dbReference>
<evidence type="ECO:0000259" key="6">
    <source>
        <dbReference type="Pfam" id="PF00082"/>
    </source>
</evidence>
<sequence length="916" mass="96357">MPPTEPGRLLLKLKPGATPGASLPLLAGALRALGATSLTQKFPRSLPPSPEQPGSVDLRLVYEVQVPPTVPLTQARAQLLATGGVEYVEPAYVRQPQYQPNDPLADSAGTTPQYHLKLTQAYRAWDFTRGDTSMVIGLTDTGMRVSHEDLVRQLKYNYADPINGLDDDHDGYVDNFRGWDTSHGNNDPAPEDPTVTHGSTVVGIAAGQANNGLGGAGVGFNCKYLPVQVFPSDGTGTFAGYEAIVYAADHGCRVINMSWGGEGGYSRYEQDVCAYAAINRDAVLVAAAGNSGRTALFYPASYDYVLAVASTDAADAKASSATYNYRIDLAAPGMNIRSVFGRGSASAAGPVDQDYWVGSGSSFASPQVAAAAALVRVRFPQLTAEQVRAQLRRAADPALYQLPANAAYAGQLGAGRLNVARAVAAISQREARVVASTFAPSQPTGYNAGDTLQLSATVRNLLLPISGLQVTLTSLSPYLVVRRGSYPVGSLATLGQASNAAQPFRLAVAAAVPTNTVATLRYRLTAPDGYQTDQYLDVLLSPDFAQLDAGDLVVSLTGRGNIGYENPNGTGGLGLGYKQDAQLLAEGGLLLATSPTRVADRLRAAPGTTRQSFYELGALRRLLPGPRADQQFTTTFRDSLPDPQRPRSVGVRVRERGQSWASPAARRGVILLDYVLRNLTADTLKPLYAGLFMDWDLPGSANRNVARYDSVRRLGYCYDPTDTRVYTGVRVLSAQPASAYAIDNNAASGSPLYLGDGFSPAEKYLALSGGTTRATWSAGPGDIAQVLSARVARLAPGDSVAVAFALVAASTLPALQAAADEAQRTYQQVLAAAPPAAPAGWQLYPNPTAGPLRVGLPLGAGAVMMEVLNELGQLVRRQALPAGGGELSLAGLPAGLYWLRATGGAGTPLRGRVAKY</sequence>
<evidence type="ECO:0000313" key="8">
    <source>
        <dbReference type="Proteomes" id="UP000559626"/>
    </source>
</evidence>
<feature type="domain" description="Peptidase S8/S53" evidence="6">
    <location>
        <begin position="133"/>
        <end position="398"/>
    </location>
</feature>
<dbReference type="EMBL" id="JABBGH010000001">
    <property type="protein sequence ID" value="NML65492.1"/>
    <property type="molecule type" value="Genomic_DNA"/>
</dbReference>
<evidence type="ECO:0000256" key="2">
    <source>
        <dbReference type="ARBA" id="ARBA00022670"/>
    </source>
</evidence>
<dbReference type="InterPro" id="IPR036852">
    <property type="entry name" value="Peptidase_S8/S53_dom_sf"/>
</dbReference>
<feature type="active site" description="Charge relay system" evidence="5">
    <location>
        <position position="197"/>
    </location>
</feature>
<evidence type="ECO:0000256" key="3">
    <source>
        <dbReference type="ARBA" id="ARBA00022801"/>
    </source>
</evidence>
<feature type="active site" description="Charge relay system" evidence="5">
    <location>
        <position position="362"/>
    </location>
</feature>
<evidence type="ECO:0000256" key="1">
    <source>
        <dbReference type="ARBA" id="ARBA00011073"/>
    </source>
</evidence>
<dbReference type="PRINTS" id="PR00723">
    <property type="entry name" value="SUBTILISIN"/>
</dbReference>
<dbReference type="Proteomes" id="UP000559626">
    <property type="component" value="Unassembled WGS sequence"/>
</dbReference>
<name>A0A7Y0AE27_9BACT</name>
<dbReference type="PANTHER" id="PTHR43806">
    <property type="entry name" value="PEPTIDASE S8"/>
    <property type="match status" value="1"/>
</dbReference>
<dbReference type="SUPFAM" id="SSF52743">
    <property type="entry name" value="Subtilisin-like"/>
    <property type="match status" value="1"/>
</dbReference>
<dbReference type="InterPro" id="IPR015500">
    <property type="entry name" value="Peptidase_S8_subtilisin-rel"/>
</dbReference>
<dbReference type="PANTHER" id="PTHR43806:SF11">
    <property type="entry name" value="CEREVISIN-RELATED"/>
    <property type="match status" value="1"/>
</dbReference>
<evidence type="ECO:0000256" key="5">
    <source>
        <dbReference type="PROSITE-ProRule" id="PRU01240"/>
    </source>
</evidence>
<dbReference type="InterPro" id="IPR050131">
    <property type="entry name" value="Peptidase_S8_subtilisin-like"/>
</dbReference>
<evidence type="ECO:0000256" key="4">
    <source>
        <dbReference type="ARBA" id="ARBA00022825"/>
    </source>
</evidence>
<dbReference type="Pfam" id="PF00082">
    <property type="entry name" value="Peptidase_S8"/>
    <property type="match status" value="1"/>
</dbReference>
<feature type="active site" description="Charge relay system" evidence="5">
    <location>
        <position position="140"/>
    </location>
</feature>
<dbReference type="InterPro" id="IPR026444">
    <property type="entry name" value="Secre_tail"/>
</dbReference>
<dbReference type="GO" id="GO:0004252">
    <property type="term" value="F:serine-type endopeptidase activity"/>
    <property type="evidence" value="ECO:0007669"/>
    <property type="project" value="UniProtKB-UniRule"/>
</dbReference>
<organism evidence="7 8">
    <name type="scientific">Hymenobacter polaris</name>
    <dbReference type="NCBI Taxonomy" id="2682546"/>
    <lineage>
        <taxon>Bacteria</taxon>
        <taxon>Pseudomonadati</taxon>
        <taxon>Bacteroidota</taxon>
        <taxon>Cytophagia</taxon>
        <taxon>Cytophagales</taxon>
        <taxon>Hymenobacteraceae</taxon>
        <taxon>Hymenobacter</taxon>
    </lineage>
</organism>
<keyword evidence="4 5" id="KW-0720">Serine protease</keyword>
<protein>
    <submittedName>
        <fullName evidence="7">S8 family serine peptidase</fullName>
    </submittedName>
</protein>
<dbReference type="RefSeq" id="WP_169530790.1">
    <property type="nucleotide sequence ID" value="NZ_JABBGH010000001.1"/>
</dbReference>
<dbReference type="GO" id="GO:0006508">
    <property type="term" value="P:proteolysis"/>
    <property type="evidence" value="ECO:0007669"/>
    <property type="project" value="UniProtKB-KW"/>
</dbReference>
<keyword evidence="3 5" id="KW-0378">Hydrolase</keyword>
<gene>
    <name evidence="7" type="ORF">HHL22_09780</name>
</gene>
<accession>A0A7Y0AE27</accession>
<keyword evidence="8" id="KW-1185">Reference proteome</keyword>
<dbReference type="AlphaFoldDB" id="A0A7Y0AE27"/>
<dbReference type="InterPro" id="IPR000209">
    <property type="entry name" value="Peptidase_S8/S53_dom"/>
</dbReference>